<name>A0ABZ1ATY1_9ACTN</name>
<proteinExistence type="predicted"/>
<gene>
    <name evidence="1" type="ORF">U6N30_18440</name>
</gene>
<evidence type="ECO:0000313" key="2">
    <source>
        <dbReference type="Proteomes" id="UP001324287"/>
    </source>
</evidence>
<dbReference type="Proteomes" id="UP001324287">
    <property type="component" value="Chromosome"/>
</dbReference>
<sequence>MTELEVATVASGMVVEPDREALAARISPPGPDARAAIAEACARSAGAHADDILRLGWEAVAERSWGRC</sequence>
<organism evidence="1 2">
    <name type="scientific">Blastococcus brunescens</name>
    <dbReference type="NCBI Taxonomy" id="1564165"/>
    <lineage>
        <taxon>Bacteria</taxon>
        <taxon>Bacillati</taxon>
        <taxon>Actinomycetota</taxon>
        <taxon>Actinomycetes</taxon>
        <taxon>Geodermatophilales</taxon>
        <taxon>Geodermatophilaceae</taxon>
        <taxon>Blastococcus</taxon>
    </lineage>
</organism>
<dbReference type="EMBL" id="CP141261">
    <property type="protein sequence ID" value="WRL62040.1"/>
    <property type="molecule type" value="Genomic_DNA"/>
</dbReference>
<evidence type="ECO:0000313" key="1">
    <source>
        <dbReference type="EMBL" id="WRL62040.1"/>
    </source>
</evidence>
<protein>
    <submittedName>
        <fullName evidence="1">Uncharacterized protein</fullName>
    </submittedName>
</protein>
<accession>A0ABZ1ATY1</accession>
<reference evidence="1 2" key="1">
    <citation type="submission" date="2023-12" db="EMBL/GenBank/DDBJ databases">
        <title>Blastococcus brunescens sp. nov., an actonobacterium isolated from sandstone collected in sahara desert.</title>
        <authorList>
            <person name="Gtari M."/>
            <person name="Ghodhbane F."/>
        </authorList>
    </citation>
    <scope>NUCLEOTIDE SEQUENCE [LARGE SCALE GENOMIC DNA]</scope>
    <source>
        <strain evidence="1 2">BMG 8361</strain>
    </source>
</reference>
<keyword evidence="2" id="KW-1185">Reference proteome</keyword>